<feature type="compositionally biased region" description="Basic and acidic residues" evidence="1">
    <location>
        <begin position="162"/>
        <end position="176"/>
    </location>
</feature>
<dbReference type="AlphaFoldDB" id="A0AAD6MY79"/>
<feature type="compositionally biased region" description="Basic and acidic residues" evidence="1">
    <location>
        <begin position="274"/>
        <end position="286"/>
    </location>
</feature>
<dbReference type="Proteomes" id="UP001215712">
    <property type="component" value="Unassembled WGS sequence"/>
</dbReference>
<dbReference type="PANTHER" id="PTHR12232">
    <property type="entry name" value="SH3 DOMAIN-BINDING GLUTAMIC ACID-RICH-LIKE PROTEIN"/>
    <property type="match status" value="1"/>
</dbReference>
<evidence type="ECO:0000313" key="2">
    <source>
        <dbReference type="EMBL" id="KAJ5732394.1"/>
    </source>
</evidence>
<reference evidence="2" key="1">
    <citation type="journal article" date="2023" name="IMA Fungus">
        <title>Comparative genomic study of the Penicillium genus elucidates a diverse pangenome and 15 lateral gene transfer events.</title>
        <authorList>
            <person name="Petersen C."/>
            <person name="Sorensen T."/>
            <person name="Nielsen M.R."/>
            <person name="Sondergaard T.E."/>
            <person name="Sorensen J.L."/>
            <person name="Fitzpatrick D.A."/>
            <person name="Frisvad J.C."/>
            <person name="Nielsen K.L."/>
        </authorList>
    </citation>
    <scope>NUCLEOTIDE SEQUENCE</scope>
    <source>
        <strain evidence="2">IBT 17514</strain>
    </source>
</reference>
<dbReference type="InterPro" id="IPR036249">
    <property type="entry name" value="Thioredoxin-like_sf"/>
</dbReference>
<sequence length="381" mass="40734">MSDSTLYLYTSLTAGSSHIITATSRIETILKANKLPFRAIDVATDEAARKLWGRRSKGKKLPGLVKYGNIVGDLEEIEEWNEFGELRMVVNSAPDLDGMPATSYPVAAPPTPKEPEPKTPKPSTIKIQSPPATKPDETEKKDTTAVLALRQASAEAASKAKSKSDEKKEPETKPDVESTSSSPTSKHRKGSVAAELPDTAPESPNGPKRPALVPEVAAVSSANFHADNAEMMGLVEHHRGSIISADNKEEQDKVVHEIRASISAEDPSGSIAALRKEAAEQKRPSETIEESPVAEDVVAEEKKEETKEAPVTKLEEKIETTETETAEKVETKSEAKDEDKPEDIKEAPQAEAGTSGTSVPADPAPAAADASAETETTSAKE</sequence>
<evidence type="ECO:0000256" key="1">
    <source>
        <dbReference type="SAM" id="MobiDB-lite"/>
    </source>
</evidence>
<feature type="compositionally biased region" description="Basic and acidic residues" evidence="1">
    <location>
        <begin position="299"/>
        <end position="348"/>
    </location>
</feature>
<gene>
    <name evidence="2" type="ORF">N7493_003875</name>
</gene>
<evidence type="ECO:0000313" key="3">
    <source>
        <dbReference type="Proteomes" id="UP001215712"/>
    </source>
</evidence>
<accession>A0AAD6MY79</accession>
<dbReference type="PROSITE" id="PS51354">
    <property type="entry name" value="GLUTAREDOXIN_2"/>
    <property type="match status" value="1"/>
</dbReference>
<dbReference type="GO" id="GO:0005737">
    <property type="term" value="C:cytoplasm"/>
    <property type="evidence" value="ECO:0007669"/>
    <property type="project" value="TreeGrafter"/>
</dbReference>
<proteinExistence type="predicted"/>
<dbReference type="PANTHER" id="PTHR12232:SF0">
    <property type="entry name" value="THIOREDOXIN DOMAIN-CONTAINING PROTEIN"/>
    <property type="match status" value="1"/>
</dbReference>
<dbReference type="InterPro" id="IPR051033">
    <property type="entry name" value="SH3BGR"/>
</dbReference>
<feature type="compositionally biased region" description="Basic and acidic residues" evidence="1">
    <location>
        <begin position="134"/>
        <end position="143"/>
    </location>
</feature>
<dbReference type="Gene3D" id="3.40.30.10">
    <property type="entry name" value="Glutaredoxin"/>
    <property type="match status" value="1"/>
</dbReference>
<organism evidence="2 3">
    <name type="scientific">Penicillium malachiteum</name>
    <dbReference type="NCBI Taxonomy" id="1324776"/>
    <lineage>
        <taxon>Eukaryota</taxon>
        <taxon>Fungi</taxon>
        <taxon>Dikarya</taxon>
        <taxon>Ascomycota</taxon>
        <taxon>Pezizomycotina</taxon>
        <taxon>Eurotiomycetes</taxon>
        <taxon>Eurotiomycetidae</taxon>
        <taxon>Eurotiales</taxon>
        <taxon>Aspergillaceae</taxon>
        <taxon>Penicillium</taxon>
    </lineage>
</organism>
<name>A0AAD6MY79_9EURO</name>
<dbReference type="SUPFAM" id="SSF52833">
    <property type="entry name" value="Thioredoxin-like"/>
    <property type="match status" value="1"/>
</dbReference>
<feature type="region of interest" description="Disordered" evidence="1">
    <location>
        <begin position="100"/>
        <end position="214"/>
    </location>
</feature>
<dbReference type="EMBL" id="JAQJAN010000004">
    <property type="protein sequence ID" value="KAJ5732394.1"/>
    <property type="molecule type" value="Genomic_DNA"/>
</dbReference>
<reference evidence="2" key="2">
    <citation type="submission" date="2023-01" db="EMBL/GenBank/DDBJ databases">
        <authorList>
            <person name="Petersen C."/>
        </authorList>
    </citation>
    <scope>NUCLEOTIDE SEQUENCE</scope>
    <source>
        <strain evidence="2">IBT 17514</strain>
    </source>
</reference>
<protein>
    <submittedName>
        <fullName evidence="2">Uncharacterized protein</fullName>
    </submittedName>
</protein>
<feature type="region of interest" description="Disordered" evidence="1">
    <location>
        <begin position="264"/>
        <end position="381"/>
    </location>
</feature>
<feature type="compositionally biased region" description="Low complexity" evidence="1">
    <location>
        <begin position="360"/>
        <end position="381"/>
    </location>
</feature>
<comment type="caution">
    <text evidence="2">The sequence shown here is derived from an EMBL/GenBank/DDBJ whole genome shotgun (WGS) entry which is preliminary data.</text>
</comment>
<keyword evidence="3" id="KW-1185">Reference proteome</keyword>